<keyword evidence="12" id="KW-1185">Reference proteome</keyword>
<dbReference type="CDD" id="cd10289">
    <property type="entry name" value="GST_C_AaRS_like"/>
    <property type="match status" value="1"/>
</dbReference>
<evidence type="ECO:0000256" key="6">
    <source>
        <dbReference type="ARBA" id="ARBA00023146"/>
    </source>
</evidence>
<evidence type="ECO:0000256" key="2">
    <source>
        <dbReference type="ARBA" id="ARBA00022598"/>
    </source>
</evidence>
<keyword evidence="4 7" id="KW-0067">ATP-binding</keyword>
<dbReference type="PANTHER" id="PTHR43097">
    <property type="entry name" value="GLUTAMINE-TRNA LIGASE"/>
    <property type="match status" value="1"/>
</dbReference>
<dbReference type="PANTHER" id="PTHR43097:SF5">
    <property type="entry name" value="GLUTAMATE--TRNA LIGASE"/>
    <property type="match status" value="1"/>
</dbReference>
<dbReference type="GO" id="GO:0005524">
    <property type="term" value="F:ATP binding"/>
    <property type="evidence" value="ECO:0007669"/>
    <property type="project" value="UniProtKB-KW"/>
</dbReference>
<dbReference type="Gene3D" id="3.40.50.620">
    <property type="entry name" value="HUPs"/>
    <property type="match status" value="1"/>
</dbReference>
<dbReference type="Proteomes" id="UP000596660">
    <property type="component" value="Unplaced"/>
</dbReference>
<dbReference type="SUPFAM" id="SSF52374">
    <property type="entry name" value="Nucleotidylyl transferase"/>
    <property type="match status" value="1"/>
</dbReference>
<dbReference type="SUPFAM" id="SSF47616">
    <property type="entry name" value="GST C-terminal domain-like"/>
    <property type="match status" value="1"/>
</dbReference>
<accession>A0A803LJG4</accession>
<dbReference type="GO" id="GO:0017102">
    <property type="term" value="C:methionyl glutamyl tRNA synthetase complex"/>
    <property type="evidence" value="ECO:0007669"/>
    <property type="project" value="TreeGrafter"/>
</dbReference>
<keyword evidence="2 7" id="KW-0436">Ligase</keyword>
<name>A0A803LJG4_CHEQI</name>
<dbReference type="PRINTS" id="PR00987">
    <property type="entry name" value="TRNASYNTHGLU"/>
</dbReference>
<keyword evidence="3 7" id="KW-0547">Nucleotide-binding</keyword>
<evidence type="ECO:0000313" key="11">
    <source>
        <dbReference type="EnsemblPlants" id="AUR62014111-RA:cds"/>
    </source>
</evidence>
<dbReference type="GO" id="GO:0005829">
    <property type="term" value="C:cytosol"/>
    <property type="evidence" value="ECO:0007669"/>
    <property type="project" value="TreeGrafter"/>
</dbReference>
<evidence type="ECO:0000256" key="7">
    <source>
        <dbReference type="RuleBase" id="RU363037"/>
    </source>
</evidence>
<dbReference type="Pfam" id="PF00749">
    <property type="entry name" value="tRNA-synt_1c"/>
    <property type="match status" value="1"/>
</dbReference>
<dbReference type="Pfam" id="PF03950">
    <property type="entry name" value="tRNA-synt_1c_C"/>
    <property type="match status" value="1"/>
</dbReference>
<keyword evidence="6 7" id="KW-0030">Aminoacyl-tRNA synthetase</keyword>
<dbReference type="InterPro" id="IPR020059">
    <property type="entry name" value="Glu/Gln-tRNA-synth_Ib_codon-bd"/>
</dbReference>
<reference evidence="11" key="2">
    <citation type="submission" date="2021-03" db="UniProtKB">
        <authorList>
            <consortium name="EnsemblPlants"/>
        </authorList>
    </citation>
    <scope>IDENTIFICATION</scope>
</reference>
<dbReference type="InterPro" id="IPR004046">
    <property type="entry name" value="GST_C"/>
</dbReference>
<dbReference type="AlphaFoldDB" id="A0A803LJG4"/>
<comment type="similarity">
    <text evidence="7">Belongs to the class-I aminoacyl-tRNA synthetase family.</text>
</comment>
<proteinExistence type="inferred from homology"/>
<dbReference type="Gramene" id="AUR62014111-RA">
    <property type="protein sequence ID" value="AUR62014111-RA:cds"/>
    <property type="gene ID" value="AUR62014111"/>
</dbReference>
<protein>
    <submittedName>
        <fullName evidence="11">Uncharacterized protein</fullName>
    </submittedName>
</protein>
<sequence length="634" mass="73535">METKRKRDQNALTVIHQGLDDDMFEKVANATNSKQAWDTLQNSFEGVSRVKKVCFQTLRGEFEHLKMFDKESISDYFGRVLYVVNQMKRLVVATEEANKELDSMTIDELNGSLRAYEQRIVKKRSKLNGTYVLLRYIGRDLKLYGVGAFQSGKIDEWLDFIPIFDKGSEFERACSIVDSCMPSSCTYLVGQNLSITDIALWSALSYFGKRSESLRGFFKYKNLEKWYNTLMSKYKSSLNNILGLYSGSIEKKKTYISNLPEIDLPNAEVGKVCLRFAPEPNGYLHIAKKSTEFVESLPKDIVTLGIVYDAVTYTFDYFPQLMDMAEKLICEGKANVDDTPVDQMRIKRDKGVESKCRNYSVSKNLELWKEMIVGSDRGLMCCLRGKLDFQNPNKCLRDPVYYRCNLAHHHRVGFKYKLYPTYDFASPFVDAFEGITHVLRSNEYRDRDDQCHMIQEDMGVRKVCFYEFSRLSMVYTLLSKRKILWFVQNGRVDGWDDPRVPTIQGMVRREPFVRIMPRHKKFKEAGDKCTLYTKNIWIDYADAISISANDEVTLMDWGNCIIKEIKRNEMGIVVELLGVLYLEGSVKATELKLTWLPETDELVRLQFVEFDYLITKEKLVLPRQPFCITIVIDS</sequence>
<dbReference type="GO" id="GO:0006424">
    <property type="term" value="P:glutamyl-tRNA aminoacylation"/>
    <property type="evidence" value="ECO:0007669"/>
    <property type="project" value="TreeGrafter"/>
</dbReference>
<dbReference type="Gene3D" id="1.20.1050.130">
    <property type="match status" value="1"/>
</dbReference>
<keyword evidence="1" id="KW-0963">Cytoplasm</keyword>
<evidence type="ECO:0000313" key="12">
    <source>
        <dbReference type="Proteomes" id="UP000596660"/>
    </source>
</evidence>
<dbReference type="InterPro" id="IPR014729">
    <property type="entry name" value="Rossmann-like_a/b/a_fold"/>
</dbReference>
<dbReference type="InterPro" id="IPR050132">
    <property type="entry name" value="Gln/Glu-tRNA_Ligase"/>
</dbReference>
<dbReference type="EnsemblPlants" id="AUR62014111-RA">
    <property type="protein sequence ID" value="AUR62014111-RA:cds"/>
    <property type="gene ID" value="AUR62014111"/>
</dbReference>
<dbReference type="InterPro" id="IPR000924">
    <property type="entry name" value="Glu/Gln-tRNA-synth"/>
</dbReference>
<feature type="domain" description="Glutamyl/glutaminyl-tRNA synthetase class Ib catalytic" evidence="9">
    <location>
        <begin position="287"/>
        <end position="509"/>
    </location>
</feature>
<evidence type="ECO:0000256" key="1">
    <source>
        <dbReference type="ARBA" id="ARBA00022490"/>
    </source>
</evidence>
<evidence type="ECO:0000256" key="4">
    <source>
        <dbReference type="ARBA" id="ARBA00022840"/>
    </source>
</evidence>
<feature type="domain" description="Glutathione S-transferase C-terminal" evidence="8">
    <location>
        <begin position="181"/>
        <end position="232"/>
    </location>
</feature>
<dbReference type="InterPro" id="IPR011035">
    <property type="entry name" value="Ribosomal_bL25/Gln-tRNA_synth"/>
</dbReference>
<dbReference type="Pfam" id="PF14223">
    <property type="entry name" value="Retrotran_gag_2"/>
    <property type="match status" value="1"/>
</dbReference>
<dbReference type="GO" id="GO:0004818">
    <property type="term" value="F:glutamate-tRNA ligase activity"/>
    <property type="evidence" value="ECO:0007669"/>
    <property type="project" value="TreeGrafter"/>
</dbReference>
<dbReference type="InterPro" id="IPR020058">
    <property type="entry name" value="Glu/Gln-tRNA-synth_Ib_cat-dom"/>
</dbReference>
<evidence type="ECO:0000256" key="5">
    <source>
        <dbReference type="ARBA" id="ARBA00022917"/>
    </source>
</evidence>
<evidence type="ECO:0000259" key="9">
    <source>
        <dbReference type="Pfam" id="PF00749"/>
    </source>
</evidence>
<dbReference type="Pfam" id="PF00043">
    <property type="entry name" value="GST_C"/>
    <property type="match status" value="1"/>
</dbReference>
<reference evidence="11" key="1">
    <citation type="journal article" date="2017" name="Nature">
        <title>The genome of Chenopodium quinoa.</title>
        <authorList>
            <person name="Jarvis D.E."/>
            <person name="Ho Y.S."/>
            <person name="Lightfoot D.J."/>
            <person name="Schmoeckel S.M."/>
            <person name="Li B."/>
            <person name="Borm T.J.A."/>
            <person name="Ohyanagi H."/>
            <person name="Mineta K."/>
            <person name="Michell C.T."/>
            <person name="Saber N."/>
            <person name="Kharbatia N.M."/>
            <person name="Rupper R.R."/>
            <person name="Sharp A.R."/>
            <person name="Dally N."/>
            <person name="Boughton B.A."/>
            <person name="Woo Y.H."/>
            <person name="Gao G."/>
            <person name="Schijlen E.G.W.M."/>
            <person name="Guo X."/>
            <person name="Momin A.A."/>
            <person name="Negrao S."/>
            <person name="Al-Babili S."/>
            <person name="Gehring C."/>
            <person name="Roessner U."/>
            <person name="Jung C."/>
            <person name="Murphy K."/>
            <person name="Arold S.T."/>
            <person name="Gojobori T."/>
            <person name="van der Linden C.G."/>
            <person name="van Loo E.N."/>
            <person name="Jellen E.N."/>
            <person name="Maughan P.J."/>
            <person name="Tester M."/>
        </authorList>
    </citation>
    <scope>NUCLEOTIDE SEQUENCE [LARGE SCALE GENOMIC DNA]</scope>
    <source>
        <strain evidence="11">cv. PI 614886</strain>
    </source>
</reference>
<keyword evidence="5 7" id="KW-0648">Protein biosynthesis</keyword>
<feature type="domain" description="Glutamyl/glutaminyl-tRNA synthetase class Ib anti-codon binding" evidence="10">
    <location>
        <begin position="512"/>
        <end position="576"/>
    </location>
</feature>
<evidence type="ECO:0000259" key="8">
    <source>
        <dbReference type="Pfam" id="PF00043"/>
    </source>
</evidence>
<organism evidence="11 12">
    <name type="scientific">Chenopodium quinoa</name>
    <name type="common">Quinoa</name>
    <dbReference type="NCBI Taxonomy" id="63459"/>
    <lineage>
        <taxon>Eukaryota</taxon>
        <taxon>Viridiplantae</taxon>
        <taxon>Streptophyta</taxon>
        <taxon>Embryophyta</taxon>
        <taxon>Tracheophyta</taxon>
        <taxon>Spermatophyta</taxon>
        <taxon>Magnoliopsida</taxon>
        <taxon>eudicotyledons</taxon>
        <taxon>Gunneridae</taxon>
        <taxon>Pentapetalae</taxon>
        <taxon>Caryophyllales</taxon>
        <taxon>Chenopodiaceae</taxon>
        <taxon>Chenopodioideae</taxon>
        <taxon>Atripliceae</taxon>
        <taxon>Chenopodium</taxon>
    </lineage>
</organism>
<dbReference type="SUPFAM" id="SSF50715">
    <property type="entry name" value="Ribosomal protein L25-like"/>
    <property type="match status" value="1"/>
</dbReference>
<dbReference type="InterPro" id="IPR036282">
    <property type="entry name" value="Glutathione-S-Trfase_C_sf"/>
</dbReference>
<evidence type="ECO:0000259" key="10">
    <source>
        <dbReference type="Pfam" id="PF03950"/>
    </source>
</evidence>
<evidence type="ECO:0000256" key="3">
    <source>
        <dbReference type="ARBA" id="ARBA00022741"/>
    </source>
</evidence>